<dbReference type="HOGENOM" id="CLU_021838_5_0_0"/>
<feature type="transmembrane region" description="Helical" evidence="8">
    <location>
        <begin position="187"/>
        <end position="210"/>
    </location>
</feature>
<dbReference type="PROSITE" id="PS50928">
    <property type="entry name" value="ABC_TM1"/>
    <property type="match status" value="2"/>
</dbReference>
<evidence type="ECO:0000256" key="1">
    <source>
        <dbReference type="ARBA" id="ARBA00004429"/>
    </source>
</evidence>
<evidence type="ECO:0000256" key="3">
    <source>
        <dbReference type="ARBA" id="ARBA00022475"/>
    </source>
</evidence>
<dbReference type="PATRIC" id="fig|1006576.9.peg.44"/>
<dbReference type="Gene3D" id="1.10.3720.10">
    <property type="entry name" value="MetI-like"/>
    <property type="match status" value="2"/>
</dbReference>
<feature type="transmembrane region" description="Helical" evidence="8">
    <location>
        <begin position="356"/>
        <end position="378"/>
    </location>
</feature>
<dbReference type="SUPFAM" id="SSF161098">
    <property type="entry name" value="MetI-like"/>
    <property type="match status" value="2"/>
</dbReference>
<dbReference type="CDD" id="cd06261">
    <property type="entry name" value="TM_PBP2"/>
    <property type="match status" value="2"/>
</dbReference>
<dbReference type="PANTHER" id="PTHR43357">
    <property type="entry name" value="INNER MEMBRANE ABC TRANSPORTER PERMEASE PROTEIN YDCV"/>
    <property type="match status" value="1"/>
</dbReference>
<evidence type="ECO:0000256" key="5">
    <source>
        <dbReference type="ARBA" id="ARBA00022692"/>
    </source>
</evidence>
<evidence type="ECO:0000256" key="2">
    <source>
        <dbReference type="ARBA" id="ARBA00022448"/>
    </source>
</evidence>
<feature type="transmembrane region" description="Helical" evidence="8">
    <location>
        <begin position="327"/>
        <end position="349"/>
    </location>
</feature>
<dbReference type="GO" id="GO:0005886">
    <property type="term" value="C:plasma membrane"/>
    <property type="evidence" value="ECO:0007669"/>
    <property type="project" value="UniProtKB-SubCell"/>
</dbReference>
<feature type="transmembrane region" description="Helical" evidence="8">
    <location>
        <begin position="48"/>
        <end position="69"/>
    </location>
</feature>
<dbReference type="PANTHER" id="PTHR43357:SF4">
    <property type="entry name" value="INNER MEMBRANE ABC TRANSPORTER PERMEASE PROTEIN YDCV"/>
    <property type="match status" value="1"/>
</dbReference>
<dbReference type="Proteomes" id="UP000032809">
    <property type="component" value="Chromosome I"/>
</dbReference>
<comment type="similarity">
    <text evidence="8">Belongs to the binding-protein-dependent transport system permease family.</text>
</comment>
<keyword evidence="11" id="KW-1185">Reference proteome</keyword>
<evidence type="ECO:0000313" key="10">
    <source>
        <dbReference type="EMBL" id="CEP77381.1"/>
    </source>
</evidence>
<feature type="transmembrane region" description="Helical" evidence="8">
    <location>
        <begin position="490"/>
        <end position="511"/>
    </location>
</feature>
<proteinExistence type="inferred from homology"/>
<keyword evidence="2 8" id="KW-0813">Transport</keyword>
<evidence type="ECO:0000256" key="8">
    <source>
        <dbReference type="RuleBase" id="RU363032"/>
    </source>
</evidence>
<feature type="transmembrane region" description="Helical" evidence="8">
    <location>
        <begin position="89"/>
        <end position="111"/>
    </location>
</feature>
<evidence type="ECO:0000313" key="11">
    <source>
        <dbReference type="Proteomes" id="UP000032809"/>
    </source>
</evidence>
<keyword evidence="3" id="KW-1003">Cell membrane</keyword>
<dbReference type="Pfam" id="PF00528">
    <property type="entry name" value="BPD_transp_1"/>
    <property type="match status" value="2"/>
</dbReference>
<dbReference type="EMBL" id="LN824141">
    <property type="protein sequence ID" value="CEP77381.1"/>
    <property type="molecule type" value="Genomic_DNA"/>
</dbReference>
<comment type="subcellular location">
    <subcellularLocation>
        <location evidence="1">Cell inner membrane</location>
        <topology evidence="1">Multi-pass membrane protein</topology>
    </subcellularLocation>
    <subcellularLocation>
        <location evidence="8">Cell membrane</location>
        <topology evidence="8">Multi-pass membrane protein</topology>
    </subcellularLocation>
</comment>
<protein>
    <submittedName>
        <fullName evidence="10">ABC transporter permease</fullName>
    </submittedName>
</protein>
<keyword evidence="7 8" id="KW-0472">Membrane</keyword>
<evidence type="ECO:0000259" key="9">
    <source>
        <dbReference type="PROSITE" id="PS50928"/>
    </source>
</evidence>
<name>A0A0C7NHD2_DEFTU</name>
<evidence type="ECO:0000256" key="4">
    <source>
        <dbReference type="ARBA" id="ARBA00022519"/>
    </source>
</evidence>
<dbReference type="InterPro" id="IPR000515">
    <property type="entry name" value="MetI-like"/>
</dbReference>
<keyword evidence="4" id="KW-0997">Cell inner membrane</keyword>
<dbReference type="InterPro" id="IPR035906">
    <property type="entry name" value="MetI-like_sf"/>
</dbReference>
<dbReference type="GO" id="GO:0055085">
    <property type="term" value="P:transmembrane transport"/>
    <property type="evidence" value="ECO:0007669"/>
    <property type="project" value="InterPro"/>
</dbReference>
<dbReference type="KEGG" id="dtn:DTL3_0047"/>
<sequence>MTMKKQFKNNLFAIFFLFLLLFPFFMLFKDFFQPKDLINIKDPQTLRILGFTCYQSFLSTVISFFITLLPSYFSAKNKGVLSKLLENSIFIPFFFPPVSAVIAFSLLFSSTGLLAKSGIKINIMYSFTAIIIAHVFYNSPIFVKYLSEGLRRIPQSLKESAYVEGAGKVKTFFYIELPLILPSISRAFFLVFTYSFTSFAIVLNLGGIKYSTLEVAIATTLKGTLNFSKALSYALIQFIVLTLINIFMSKFEPQSFEYNEPEYSANKKTGKLSLVISIFYLVFEYSLVIIGIASCFFNFITLKFDLSGFINLFSKELNNRFPVIQSIFNSISVSAITGILATIAAYLLLKKYNKIINIAIMSTFGISSAFLGMALLYLNILYNIPFFILIILGFFLISVPLAYSFLYQPILSFDKKIIEAAKVDGANKLVIFSKIELPLLFSSFLSSFLQIFAIIYGEFTISYTMQIRDYFPLSSIVNYSLSSSRFYREATALSGLNVIIIFITFYLSSLIRKKE</sequence>
<gene>
    <name evidence="10" type="ORF">DTL3_0047</name>
</gene>
<evidence type="ECO:0000256" key="7">
    <source>
        <dbReference type="ARBA" id="ARBA00023136"/>
    </source>
</evidence>
<feature type="domain" description="ABC transmembrane type-1" evidence="9">
    <location>
        <begin position="323"/>
        <end position="511"/>
    </location>
</feature>
<dbReference type="STRING" id="1006576.DTL3_0047"/>
<accession>A0A0C7NHD2</accession>
<feature type="transmembrane region" description="Helical" evidence="8">
    <location>
        <begin position="384"/>
        <end position="406"/>
    </location>
</feature>
<feature type="domain" description="ABC transmembrane type-1" evidence="9">
    <location>
        <begin position="49"/>
        <end position="248"/>
    </location>
</feature>
<keyword evidence="5 8" id="KW-0812">Transmembrane</keyword>
<evidence type="ECO:0000256" key="6">
    <source>
        <dbReference type="ARBA" id="ARBA00022989"/>
    </source>
</evidence>
<keyword evidence="6 8" id="KW-1133">Transmembrane helix</keyword>
<organism evidence="10 11">
    <name type="scientific">Defluviitoga tunisiensis</name>
    <dbReference type="NCBI Taxonomy" id="1006576"/>
    <lineage>
        <taxon>Bacteria</taxon>
        <taxon>Thermotogati</taxon>
        <taxon>Thermotogota</taxon>
        <taxon>Thermotogae</taxon>
        <taxon>Petrotogales</taxon>
        <taxon>Petrotogaceae</taxon>
        <taxon>Defluviitoga</taxon>
    </lineage>
</organism>
<dbReference type="AlphaFoldDB" id="A0A0C7NHD2"/>
<feature type="transmembrane region" description="Helical" evidence="8">
    <location>
        <begin position="230"/>
        <end position="251"/>
    </location>
</feature>
<feature type="transmembrane region" description="Helical" evidence="8">
    <location>
        <begin position="123"/>
        <end position="143"/>
    </location>
</feature>
<reference evidence="11" key="1">
    <citation type="submission" date="2014-11" db="EMBL/GenBank/DDBJ databases">
        <authorList>
            <person name="Wibberg D."/>
        </authorList>
    </citation>
    <scope>NUCLEOTIDE SEQUENCE [LARGE SCALE GENOMIC DNA]</scope>
    <source>
        <strain evidence="11">L3</strain>
    </source>
</reference>
<feature type="transmembrane region" description="Helical" evidence="8">
    <location>
        <begin position="437"/>
        <end position="456"/>
    </location>
</feature>
<feature type="transmembrane region" description="Helical" evidence="8">
    <location>
        <begin position="12"/>
        <end position="28"/>
    </location>
</feature>
<feature type="transmembrane region" description="Helical" evidence="8">
    <location>
        <begin position="272"/>
        <end position="300"/>
    </location>
</feature>